<accession>A0A8S5RXY4</accession>
<protein>
    <submittedName>
        <fullName evidence="1">Uncharacterized protein</fullName>
    </submittedName>
</protein>
<reference evidence="1" key="1">
    <citation type="journal article" date="2021" name="Proc. Natl. Acad. Sci. U.S.A.">
        <title>A Catalog of Tens of Thousands of Viruses from Human Metagenomes Reveals Hidden Associations with Chronic Diseases.</title>
        <authorList>
            <person name="Tisza M.J."/>
            <person name="Buck C.B."/>
        </authorList>
    </citation>
    <scope>NUCLEOTIDE SEQUENCE</scope>
    <source>
        <strain evidence="1">CtEJG5</strain>
    </source>
</reference>
<sequence>MERLTKLKNGRITYNEKRDPVFECGEFCDNCPTGTAYCRTMKKMIRKLAAYEDLEEQGLLVRLPCKVGDTVYRVNAGAKQPIIPMTVSEIRFLCYKNEHAVRFDTIGKEDMGESCYRLEDIGRIVFLTREEAEKKLEELKNEI</sequence>
<organism evidence="1">
    <name type="scientific">Siphoviridae sp. ctEJG5</name>
    <dbReference type="NCBI Taxonomy" id="2827814"/>
    <lineage>
        <taxon>Viruses</taxon>
        <taxon>Duplodnaviria</taxon>
        <taxon>Heunggongvirae</taxon>
        <taxon>Uroviricota</taxon>
        <taxon>Caudoviricetes</taxon>
    </lineage>
</organism>
<dbReference type="EMBL" id="BK032506">
    <property type="protein sequence ID" value="DAF43371.1"/>
    <property type="molecule type" value="Genomic_DNA"/>
</dbReference>
<proteinExistence type="predicted"/>
<name>A0A8S5RXY4_9CAUD</name>
<evidence type="ECO:0000313" key="1">
    <source>
        <dbReference type="EMBL" id="DAF43371.1"/>
    </source>
</evidence>